<reference evidence="11" key="1">
    <citation type="submission" date="2021-01" db="EMBL/GenBank/DDBJ databases">
        <authorList>
            <person name="Corre E."/>
            <person name="Pelletier E."/>
            <person name="Niang G."/>
            <person name="Scheremetjew M."/>
            <person name="Finn R."/>
            <person name="Kale V."/>
            <person name="Holt S."/>
            <person name="Cochrane G."/>
            <person name="Meng A."/>
            <person name="Brown T."/>
            <person name="Cohen L."/>
        </authorList>
    </citation>
    <scope>NUCLEOTIDE SEQUENCE</scope>
    <source>
        <strain evidence="11">GSO104</strain>
    </source>
</reference>
<evidence type="ECO:0000256" key="2">
    <source>
        <dbReference type="ARBA" id="ARBA00006175"/>
    </source>
</evidence>
<comment type="subcellular location">
    <subcellularLocation>
        <location evidence="1">Membrane</location>
        <topology evidence="1">Multi-pass membrane protein</topology>
    </subcellularLocation>
</comment>
<dbReference type="GO" id="GO:0005886">
    <property type="term" value="C:plasma membrane"/>
    <property type="evidence" value="ECO:0007669"/>
    <property type="project" value="TreeGrafter"/>
</dbReference>
<keyword evidence="3 7" id="KW-0813">Transport</keyword>
<gene>
    <name evidence="11" type="ORF">DBRI00130_LOCUS39113</name>
</gene>
<keyword evidence="6 9" id="KW-0472">Membrane</keyword>
<dbReference type="PRINTS" id="PR00783">
    <property type="entry name" value="MINTRINSICP"/>
</dbReference>
<name>A0A7S4STA8_9STRA</name>
<evidence type="ECO:0000256" key="7">
    <source>
        <dbReference type="RuleBase" id="RU000477"/>
    </source>
</evidence>
<evidence type="ECO:0000256" key="5">
    <source>
        <dbReference type="ARBA" id="ARBA00022989"/>
    </source>
</evidence>
<feature type="transmembrane region" description="Helical" evidence="9">
    <location>
        <begin position="251"/>
        <end position="271"/>
    </location>
</feature>
<feature type="transmembrane region" description="Helical" evidence="9">
    <location>
        <begin position="302"/>
        <end position="320"/>
    </location>
</feature>
<dbReference type="Gene3D" id="1.20.1080.10">
    <property type="entry name" value="Glycerol uptake facilitator protein"/>
    <property type="match status" value="1"/>
</dbReference>
<feature type="transmembrane region" description="Helical" evidence="9">
    <location>
        <begin position="193"/>
        <end position="212"/>
    </location>
</feature>
<keyword evidence="4 7" id="KW-0812">Transmembrane</keyword>
<evidence type="ECO:0000313" key="11">
    <source>
        <dbReference type="EMBL" id="CAE4655444.1"/>
    </source>
</evidence>
<feature type="transmembrane region" description="Helical" evidence="9">
    <location>
        <begin position="111"/>
        <end position="132"/>
    </location>
</feature>
<feature type="signal peptide" evidence="10">
    <location>
        <begin position="1"/>
        <end position="25"/>
    </location>
</feature>
<evidence type="ECO:0000256" key="9">
    <source>
        <dbReference type="SAM" id="Phobius"/>
    </source>
</evidence>
<evidence type="ECO:0008006" key="12">
    <source>
        <dbReference type="Google" id="ProtNLM"/>
    </source>
</evidence>
<dbReference type="InterPro" id="IPR023271">
    <property type="entry name" value="Aquaporin-like"/>
</dbReference>
<dbReference type="PROSITE" id="PS00221">
    <property type="entry name" value="MIP"/>
    <property type="match status" value="1"/>
</dbReference>
<dbReference type="EMBL" id="HBNS01053797">
    <property type="protein sequence ID" value="CAE4655444.1"/>
    <property type="molecule type" value="Transcribed_RNA"/>
</dbReference>
<evidence type="ECO:0000256" key="4">
    <source>
        <dbReference type="ARBA" id="ARBA00022692"/>
    </source>
</evidence>
<dbReference type="PANTHER" id="PTHR43829">
    <property type="entry name" value="AQUAPORIN OR AQUAGLYCEROPORIN RELATED"/>
    <property type="match status" value="1"/>
</dbReference>
<feature type="transmembrane region" description="Helical" evidence="9">
    <location>
        <begin position="81"/>
        <end position="104"/>
    </location>
</feature>
<dbReference type="InterPro" id="IPR000425">
    <property type="entry name" value="MIP"/>
</dbReference>
<accession>A0A7S4STA8</accession>
<evidence type="ECO:0000256" key="3">
    <source>
        <dbReference type="ARBA" id="ARBA00022448"/>
    </source>
</evidence>
<evidence type="ECO:0000256" key="10">
    <source>
        <dbReference type="SAM" id="SignalP"/>
    </source>
</evidence>
<dbReference type="PANTHER" id="PTHR43829:SF9">
    <property type="entry name" value="AQUAPORIN-9"/>
    <property type="match status" value="1"/>
</dbReference>
<keyword evidence="5 9" id="KW-1133">Transmembrane helix</keyword>
<evidence type="ECO:0000256" key="8">
    <source>
        <dbReference type="SAM" id="MobiDB-lite"/>
    </source>
</evidence>
<dbReference type="SUPFAM" id="SSF81338">
    <property type="entry name" value="Aquaporin-like"/>
    <property type="match status" value="1"/>
</dbReference>
<sequence length="328" mass="33974">MRVTTASIIGGLACLFANFHPVALAFAPLQPSSPNLHYHKNTQRALLSSSGKPLPSPTLVRAEGGEQDVESSSKSTLLREAIAEFIGTFVIVHIGCGTVCAAIYKSAQVGLWQIAAAWSIAVTIAITTTGHVSGAHLNPAVSIALAALRPSPSFGWGKVIPYCAAQISGAAAAAGVNFVLYRDAIAKFEAAEGIVRGAAGSVASAAAFGEYWSVPCWATALLAESMGTAMLAFVIFSLTNPKNSSMKDNSGWIPPLIGATVGGLISVFAPLTQAGFNPARDFGPRIITALTGWGRAVAMKGWWVYVLGPILGALTGAFIADKILYADD</sequence>
<feature type="compositionally biased region" description="Low complexity" evidence="8">
    <location>
        <begin position="47"/>
        <end position="59"/>
    </location>
</feature>
<dbReference type="AlphaFoldDB" id="A0A7S4STA8"/>
<dbReference type="GO" id="GO:0015254">
    <property type="term" value="F:glycerol channel activity"/>
    <property type="evidence" value="ECO:0007669"/>
    <property type="project" value="TreeGrafter"/>
</dbReference>
<dbReference type="InterPro" id="IPR050363">
    <property type="entry name" value="MIP/Aquaporin"/>
</dbReference>
<organism evidence="11">
    <name type="scientific">Ditylum brightwellii</name>
    <dbReference type="NCBI Taxonomy" id="49249"/>
    <lineage>
        <taxon>Eukaryota</taxon>
        <taxon>Sar</taxon>
        <taxon>Stramenopiles</taxon>
        <taxon>Ochrophyta</taxon>
        <taxon>Bacillariophyta</taxon>
        <taxon>Mediophyceae</taxon>
        <taxon>Lithodesmiophycidae</taxon>
        <taxon>Lithodesmiales</taxon>
        <taxon>Lithodesmiaceae</taxon>
        <taxon>Ditylum</taxon>
    </lineage>
</organism>
<feature type="transmembrane region" description="Helical" evidence="9">
    <location>
        <begin position="159"/>
        <end position="181"/>
    </location>
</feature>
<comment type="similarity">
    <text evidence="2 7">Belongs to the MIP/aquaporin (TC 1.A.8) family.</text>
</comment>
<feature type="chain" id="PRO_5030807073" description="Aquaporin" evidence="10">
    <location>
        <begin position="26"/>
        <end position="328"/>
    </location>
</feature>
<dbReference type="Pfam" id="PF00230">
    <property type="entry name" value="MIP"/>
    <property type="match status" value="1"/>
</dbReference>
<dbReference type="GO" id="GO:0015250">
    <property type="term" value="F:water channel activity"/>
    <property type="evidence" value="ECO:0007669"/>
    <property type="project" value="TreeGrafter"/>
</dbReference>
<feature type="region of interest" description="Disordered" evidence="8">
    <location>
        <begin position="47"/>
        <end position="67"/>
    </location>
</feature>
<proteinExistence type="inferred from homology"/>
<protein>
    <recommendedName>
        <fullName evidence="12">Aquaporin</fullName>
    </recommendedName>
</protein>
<evidence type="ECO:0000256" key="6">
    <source>
        <dbReference type="ARBA" id="ARBA00023136"/>
    </source>
</evidence>
<feature type="transmembrane region" description="Helical" evidence="9">
    <location>
        <begin position="218"/>
        <end position="239"/>
    </location>
</feature>
<keyword evidence="10" id="KW-0732">Signal</keyword>
<dbReference type="InterPro" id="IPR022357">
    <property type="entry name" value="MIP_CS"/>
</dbReference>
<evidence type="ECO:0000256" key="1">
    <source>
        <dbReference type="ARBA" id="ARBA00004141"/>
    </source>
</evidence>